<protein>
    <submittedName>
        <fullName evidence="1">Uncharacterized protein</fullName>
    </submittedName>
</protein>
<evidence type="ECO:0000313" key="1">
    <source>
        <dbReference type="EMBL" id="KAF9060223.1"/>
    </source>
</evidence>
<dbReference type="Gene3D" id="3.90.120.10">
    <property type="entry name" value="DNA Methylase, subunit A, domain 2"/>
    <property type="match status" value="1"/>
</dbReference>
<comment type="caution">
    <text evidence="1">The sequence shown here is derived from an EMBL/GenBank/DDBJ whole genome shotgun (WGS) entry which is preliminary data.</text>
</comment>
<name>A0A9P5PB47_9AGAR</name>
<keyword evidence="2" id="KW-1185">Reference proteome</keyword>
<evidence type="ECO:0000313" key="2">
    <source>
        <dbReference type="Proteomes" id="UP000772434"/>
    </source>
</evidence>
<sequence>MSAYLQNHCLYKCLNPDCYFMTMITNVSPTAKQILSYPSMCCRRILTVHEVACSQGFPRSFYSVITLALLHWECRPWQLSLALEEEIKKALYRQYKQNQIEID</sequence>
<dbReference type="EMBL" id="JADNRY010000255">
    <property type="protein sequence ID" value="KAF9060223.1"/>
    <property type="molecule type" value="Genomic_DNA"/>
</dbReference>
<accession>A0A9P5PB47</accession>
<dbReference type="OrthoDB" id="5376140at2759"/>
<proteinExistence type="predicted"/>
<organism evidence="1 2">
    <name type="scientific">Rhodocollybia butyracea</name>
    <dbReference type="NCBI Taxonomy" id="206335"/>
    <lineage>
        <taxon>Eukaryota</taxon>
        <taxon>Fungi</taxon>
        <taxon>Dikarya</taxon>
        <taxon>Basidiomycota</taxon>
        <taxon>Agaricomycotina</taxon>
        <taxon>Agaricomycetes</taxon>
        <taxon>Agaricomycetidae</taxon>
        <taxon>Agaricales</taxon>
        <taxon>Marasmiineae</taxon>
        <taxon>Omphalotaceae</taxon>
        <taxon>Rhodocollybia</taxon>
    </lineage>
</organism>
<reference evidence="1" key="1">
    <citation type="submission" date="2020-11" db="EMBL/GenBank/DDBJ databases">
        <authorList>
            <consortium name="DOE Joint Genome Institute"/>
            <person name="Ahrendt S."/>
            <person name="Riley R."/>
            <person name="Andreopoulos W."/>
            <person name="Labutti K."/>
            <person name="Pangilinan J."/>
            <person name="Ruiz-Duenas F.J."/>
            <person name="Barrasa J.M."/>
            <person name="Sanchez-Garcia M."/>
            <person name="Camarero S."/>
            <person name="Miyauchi S."/>
            <person name="Serrano A."/>
            <person name="Linde D."/>
            <person name="Babiker R."/>
            <person name="Drula E."/>
            <person name="Ayuso-Fernandez I."/>
            <person name="Pacheco R."/>
            <person name="Padilla G."/>
            <person name="Ferreira P."/>
            <person name="Barriuso J."/>
            <person name="Kellner H."/>
            <person name="Castanera R."/>
            <person name="Alfaro M."/>
            <person name="Ramirez L."/>
            <person name="Pisabarro A.G."/>
            <person name="Kuo A."/>
            <person name="Tritt A."/>
            <person name="Lipzen A."/>
            <person name="He G."/>
            <person name="Yan M."/>
            <person name="Ng V."/>
            <person name="Cullen D."/>
            <person name="Martin F."/>
            <person name="Rosso M.-N."/>
            <person name="Henrissat B."/>
            <person name="Hibbett D."/>
            <person name="Martinez A.T."/>
            <person name="Grigoriev I.V."/>
        </authorList>
    </citation>
    <scope>NUCLEOTIDE SEQUENCE</scope>
    <source>
        <strain evidence="1">AH 40177</strain>
    </source>
</reference>
<gene>
    <name evidence="1" type="ORF">BDP27DRAFT_1340030</name>
</gene>
<dbReference type="AlphaFoldDB" id="A0A9P5PB47"/>
<dbReference type="Proteomes" id="UP000772434">
    <property type="component" value="Unassembled WGS sequence"/>
</dbReference>